<protein>
    <recommendedName>
        <fullName evidence="4">Proteophosphoglycan 5</fullName>
    </recommendedName>
</protein>
<feature type="compositionally biased region" description="Low complexity" evidence="1">
    <location>
        <begin position="412"/>
        <end position="427"/>
    </location>
</feature>
<comment type="caution">
    <text evidence="2">The sequence shown here is derived from an EMBL/GenBank/DDBJ whole genome shotgun (WGS) entry which is preliminary data.</text>
</comment>
<feature type="compositionally biased region" description="Basic and acidic residues" evidence="1">
    <location>
        <begin position="299"/>
        <end position="308"/>
    </location>
</feature>
<accession>A0ABR4FWG9</accession>
<feature type="compositionally biased region" description="Basic residues" evidence="1">
    <location>
        <begin position="62"/>
        <end position="71"/>
    </location>
</feature>
<dbReference type="PANTHER" id="PTHR35361">
    <property type="entry name" value="OS08G0443700 PROTEIN"/>
    <property type="match status" value="1"/>
</dbReference>
<feature type="compositionally biased region" description="Polar residues" evidence="1">
    <location>
        <begin position="210"/>
        <end position="222"/>
    </location>
</feature>
<feature type="region of interest" description="Disordered" evidence="1">
    <location>
        <begin position="1"/>
        <end position="428"/>
    </location>
</feature>
<sequence>MSTPTQPPLTPKGPRNNRRNQKRITTPSYQNAAPLATPPSSPPRTVSPRGAATDSSSTIPLSKKKGNRSSKKPRDVSRTSPVNKPSHRHTSSHPSNNIPTSHLKDTHYAGPTFHASPAPSTLPIPSFISKSFPETDLATTSEHDSDSFDADPDLESTPSKPKLRPSVSQDGRESTPLDFLFKAAVDARNRPSQQSPEPSPRVRSPHTDTKAIQQRRLNTDTSAMFPLELGASDLRQPQIGPSFAPSYKDRMNALRSASSPSPNLQDLDEQERKAKTEALKTLLLNPRPQRPSSVFHSSHNKEHSHERPGPNPLVPHFATPLRTSSGPPTITSRGDFSGQQLPQSEFVPLPGSRQTYFNSPQHPTYQDPTFGRGVLASNAGNTPSTSRQGHGSPSAPYPYGKFSSNQQSPAHYPQYQSQSPAPQAVSANVNIPAFDTKKMEDDLRRILKLDVNPSIPTSGIQSSLA</sequence>
<evidence type="ECO:0000313" key="2">
    <source>
        <dbReference type="EMBL" id="KAL2787626.1"/>
    </source>
</evidence>
<keyword evidence="3" id="KW-1185">Reference proteome</keyword>
<feature type="compositionally biased region" description="Polar residues" evidence="1">
    <location>
        <begin position="321"/>
        <end position="343"/>
    </location>
</feature>
<gene>
    <name evidence="2" type="ORF">BJX66DRAFT_281506</name>
</gene>
<feature type="compositionally biased region" description="Polar residues" evidence="1">
    <location>
        <begin position="255"/>
        <end position="264"/>
    </location>
</feature>
<proteinExistence type="predicted"/>
<evidence type="ECO:0008006" key="4">
    <source>
        <dbReference type="Google" id="ProtNLM"/>
    </source>
</evidence>
<feature type="compositionally biased region" description="Polar residues" evidence="1">
    <location>
        <begin position="352"/>
        <end position="367"/>
    </location>
</feature>
<dbReference type="EMBL" id="JBFTWV010000093">
    <property type="protein sequence ID" value="KAL2787626.1"/>
    <property type="molecule type" value="Genomic_DNA"/>
</dbReference>
<feature type="compositionally biased region" description="Polar residues" evidence="1">
    <location>
        <begin position="378"/>
        <end position="391"/>
    </location>
</feature>
<feature type="compositionally biased region" description="Pro residues" evidence="1">
    <location>
        <begin position="1"/>
        <end position="11"/>
    </location>
</feature>
<dbReference type="InterPro" id="IPR028322">
    <property type="entry name" value="PNRC-like_rgn"/>
</dbReference>
<dbReference type="PANTHER" id="PTHR35361:SF1">
    <property type="entry name" value="OS08G0443700 PROTEIN"/>
    <property type="match status" value="1"/>
</dbReference>
<dbReference type="Proteomes" id="UP001610563">
    <property type="component" value="Unassembled WGS sequence"/>
</dbReference>
<dbReference type="Pfam" id="PF15365">
    <property type="entry name" value="PNRC"/>
    <property type="match status" value="1"/>
</dbReference>
<organism evidence="2 3">
    <name type="scientific">Aspergillus keveii</name>
    <dbReference type="NCBI Taxonomy" id="714993"/>
    <lineage>
        <taxon>Eukaryota</taxon>
        <taxon>Fungi</taxon>
        <taxon>Dikarya</taxon>
        <taxon>Ascomycota</taxon>
        <taxon>Pezizomycotina</taxon>
        <taxon>Eurotiomycetes</taxon>
        <taxon>Eurotiomycetidae</taxon>
        <taxon>Eurotiales</taxon>
        <taxon>Aspergillaceae</taxon>
        <taxon>Aspergillus</taxon>
        <taxon>Aspergillus subgen. Nidulantes</taxon>
    </lineage>
</organism>
<evidence type="ECO:0000313" key="3">
    <source>
        <dbReference type="Proteomes" id="UP001610563"/>
    </source>
</evidence>
<reference evidence="2 3" key="1">
    <citation type="submission" date="2024-07" db="EMBL/GenBank/DDBJ databases">
        <title>Section-level genome sequencing and comparative genomics of Aspergillus sections Usti and Cavernicolus.</title>
        <authorList>
            <consortium name="Lawrence Berkeley National Laboratory"/>
            <person name="Nybo J.L."/>
            <person name="Vesth T.C."/>
            <person name="Theobald S."/>
            <person name="Frisvad J.C."/>
            <person name="Larsen T.O."/>
            <person name="Kjaerboelling I."/>
            <person name="Rothschild-Mancinelli K."/>
            <person name="Lyhne E.K."/>
            <person name="Kogle M.E."/>
            <person name="Barry K."/>
            <person name="Clum A."/>
            <person name="Na H."/>
            <person name="Ledsgaard L."/>
            <person name="Lin J."/>
            <person name="Lipzen A."/>
            <person name="Kuo A."/>
            <person name="Riley R."/>
            <person name="Mondo S."/>
            <person name="Labutti K."/>
            <person name="Haridas S."/>
            <person name="Pangalinan J."/>
            <person name="Salamov A.A."/>
            <person name="Simmons B.A."/>
            <person name="Magnuson J.K."/>
            <person name="Chen J."/>
            <person name="Drula E."/>
            <person name="Henrissat B."/>
            <person name="Wiebenga A."/>
            <person name="Lubbers R.J."/>
            <person name="Gomes A.C."/>
            <person name="Makela M.R."/>
            <person name="Stajich J."/>
            <person name="Grigoriev I.V."/>
            <person name="Mortensen U.H."/>
            <person name="De Vries R.P."/>
            <person name="Baker S.E."/>
            <person name="Andersen M.R."/>
        </authorList>
    </citation>
    <scope>NUCLEOTIDE SEQUENCE [LARGE SCALE GENOMIC DNA]</scope>
    <source>
        <strain evidence="2 3">CBS 209.92</strain>
    </source>
</reference>
<evidence type="ECO:0000256" key="1">
    <source>
        <dbReference type="SAM" id="MobiDB-lite"/>
    </source>
</evidence>
<name>A0ABR4FWG9_9EURO</name>